<comment type="cofactor">
    <cofactor evidence="1 6">
        <name>FAD</name>
        <dbReference type="ChEBI" id="CHEBI:57692"/>
    </cofactor>
</comment>
<evidence type="ECO:0000256" key="4">
    <source>
        <dbReference type="ARBA" id="ARBA00022827"/>
    </source>
</evidence>
<evidence type="ECO:0000256" key="3">
    <source>
        <dbReference type="ARBA" id="ARBA00022630"/>
    </source>
</evidence>
<dbReference type="InterPro" id="IPR037069">
    <property type="entry name" value="AcylCoA_DH/ox_N_sf"/>
</dbReference>
<dbReference type="Gene3D" id="1.10.540.10">
    <property type="entry name" value="Acyl-CoA dehydrogenase/oxidase, N-terminal domain"/>
    <property type="match status" value="1"/>
</dbReference>
<reference evidence="10 11" key="1">
    <citation type="submission" date="2019-08" db="EMBL/GenBank/DDBJ databases">
        <title>Bacillus genomes from the desert of Cuatro Cienegas, Coahuila.</title>
        <authorList>
            <person name="Olmedo-Alvarez G."/>
        </authorList>
    </citation>
    <scope>NUCLEOTIDE SEQUENCE [LARGE SCALE GENOMIC DNA]</scope>
    <source>
        <strain evidence="10 11">CH446_14T</strain>
    </source>
</reference>
<dbReference type="InterPro" id="IPR006089">
    <property type="entry name" value="Acyl-CoA_DH_CS"/>
</dbReference>
<dbReference type="RefSeq" id="WP_148975294.1">
    <property type="nucleotide sequence ID" value="NZ_VTER01000006.1"/>
</dbReference>
<comment type="caution">
    <text evidence="10">The sequence shown here is derived from an EMBL/GenBank/DDBJ whole genome shotgun (WGS) entry which is preliminary data.</text>
</comment>
<dbReference type="InterPro" id="IPR046373">
    <property type="entry name" value="Acyl-CoA_Oxase/DH_mid-dom_sf"/>
</dbReference>
<dbReference type="FunFam" id="2.40.110.10:FF:000002">
    <property type="entry name" value="Acyl-CoA dehydrogenase fadE12"/>
    <property type="match status" value="1"/>
</dbReference>
<dbReference type="PROSITE" id="PS00072">
    <property type="entry name" value="ACYL_COA_DH_1"/>
    <property type="match status" value="1"/>
</dbReference>
<dbReference type="FunFam" id="1.20.140.10:FF:000001">
    <property type="entry name" value="Acyl-CoA dehydrogenase"/>
    <property type="match status" value="1"/>
</dbReference>
<dbReference type="Proteomes" id="UP000322139">
    <property type="component" value="Unassembled WGS sequence"/>
</dbReference>
<evidence type="ECO:0000313" key="11">
    <source>
        <dbReference type="Proteomes" id="UP000322139"/>
    </source>
</evidence>
<evidence type="ECO:0000256" key="6">
    <source>
        <dbReference type="RuleBase" id="RU362125"/>
    </source>
</evidence>
<dbReference type="Gene3D" id="2.40.110.10">
    <property type="entry name" value="Butyryl-CoA Dehydrogenase, subunit A, domain 2"/>
    <property type="match status" value="1"/>
</dbReference>
<dbReference type="PANTHER" id="PTHR43884">
    <property type="entry name" value="ACYL-COA DEHYDROGENASE"/>
    <property type="match status" value="1"/>
</dbReference>
<dbReference type="GO" id="GO:0050660">
    <property type="term" value="F:flavin adenine dinucleotide binding"/>
    <property type="evidence" value="ECO:0007669"/>
    <property type="project" value="InterPro"/>
</dbReference>
<dbReference type="AlphaFoldDB" id="A0A5D4RCB9"/>
<feature type="domain" description="Acyl-CoA dehydrogenase/oxidase C-terminal" evidence="7">
    <location>
        <begin position="233"/>
        <end position="381"/>
    </location>
</feature>
<name>A0A5D4RCB9_9BACI</name>
<feature type="domain" description="Acyl-CoA oxidase/dehydrogenase middle" evidence="8">
    <location>
        <begin position="124"/>
        <end position="221"/>
    </location>
</feature>
<dbReference type="GO" id="GO:0003995">
    <property type="term" value="F:acyl-CoA dehydrogenase activity"/>
    <property type="evidence" value="ECO:0007669"/>
    <property type="project" value="InterPro"/>
</dbReference>
<sequence length="383" mass="42713">MEKTTGFLKAEHQIFHKALKKFLEKEAYPFYSQWEQERLIPRDLWRKMGEQGFLCPDLDEVYGGSGADWGFSVIINEELERVGSGLVGIGLHNDIAVPYISEFGSEKQKKGWLPKCASGDIITAIAMTEPGAGSDLAGISTIAVDEGEHYRLNGQKTFITNGMHADLVIVACKTDPQAVPKYKGISLLAVDRGCKGFSRGRKLDKIGLHCQDTAELIFEDCLVPKENLIGEEGQGFQYMMKKLQQERLVVAIAAQAASEVMLELTLSYVKSREAFGRPVGNFQNTQFKMAEMATDIEMGRSFLDTLNKEHMEGKDITQKVSMAKWKLTDNARRIAAECLQLHGGYGYMEEYEIARRYRDIPVASIYAGTNEIMKSIIAKGLGL</sequence>
<dbReference type="InterPro" id="IPR036250">
    <property type="entry name" value="AcylCo_DH-like_C"/>
</dbReference>
<dbReference type="PANTHER" id="PTHR43884:SF12">
    <property type="entry name" value="ISOVALERYL-COA DEHYDROGENASE, MITOCHONDRIAL-RELATED"/>
    <property type="match status" value="1"/>
</dbReference>
<gene>
    <name evidence="10" type="ORF">FZD51_13760</name>
</gene>
<dbReference type="Pfam" id="PF02771">
    <property type="entry name" value="Acyl-CoA_dh_N"/>
    <property type="match status" value="1"/>
</dbReference>
<dbReference type="SUPFAM" id="SSF56645">
    <property type="entry name" value="Acyl-CoA dehydrogenase NM domain-like"/>
    <property type="match status" value="1"/>
</dbReference>
<dbReference type="SUPFAM" id="SSF47203">
    <property type="entry name" value="Acyl-CoA dehydrogenase C-terminal domain-like"/>
    <property type="match status" value="1"/>
</dbReference>
<dbReference type="InterPro" id="IPR009100">
    <property type="entry name" value="AcylCoA_DH/oxidase_NM_dom_sf"/>
</dbReference>
<dbReference type="InterPro" id="IPR006091">
    <property type="entry name" value="Acyl-CoA_Oxase/DH_mid-dom"/>
</dbReference>
<dbReference type="Pfam" id="PF00441">
    <property type="entry name" value="Acyl-CoA_dh_1"/>
    <property type="match status" value="1"/>
</dbReference>
<evidence type="ECO:0000259" key="7">
    <source>
        <dbReference type="Pfam" id="PF00441"/>
    </source>
</evidence>
<organism evidence="10 11">
    <name type="scientific">Bacillus infantis</name>
    <dbReference type="NCBI Taxonomy" id="324767"/>
    <lineage>
        <taxon>Bacteria</taxon>
        <taxon>Bacillati</taxon>
        <taxon>Bacillota</taxon>
        <taxon>Bacilli</taxon>
        <taxon>Bacillales</taxon>
        <taxon>Bacillaceae</taxon>
        <taxon>Bacillus</taxon>
    </lineage>
</organism>
<evidence type="ECO:0000259" key="9">
    <source>
        <dbReference type="Pfam" id="PF02771"/>
    </source>
</evidence>
<comment type="similarity">
    <text evidence="2 6">Belongs to the acyl-CoA dehydrogenase family.</text>
</comment>
<evidence type="ECO:0000256" key="1">
    <source>
        <dbReference type="ARBA" id="ARBA00001974"/>
    </source>
</evidence>
<evidence type="ECO:0000256" key="2">
    <source>
        <dbReference type="ARBA" id="ARBA00009347"/>
    </source>
</evidence>
<feature type="domain" description="Acyl-CoA dehydrogenase/oxidase N-terminal" evidence="9">
    <location>
        <begin position="10"/>
        <end position="120"/>
    </location>
</feature>
<dbReference type="InterPro" id="IPR009075">
    <property type="entry name" value="AcylCo_DH/oxidase_C"/>
</dbReference>
<evidence type="ECO:0000256" key="5">
    <source>
        <dbReference type="ARBA" id="ARBA00023002"/>
    </source>
</evidence>
<evidence type="ECO:0000259" key="8">
    <source>
        <dbReference type="Pfam" id="PF02770"/>
    </source>
</evidence>
<proteinExistence type="inferred from homology"/>
<dbReference type="InterPro" id="IPR013786">
    <property type="entry name" value="AcylCoA_DH/ox_N"/>
</dbReference>
<keyword evidence="3 6" id="KW-0285">Flavoprotein</keyword>
<keyword evidence="5 6" id="KW-0560">Oxidoreductase</keyword>
<dbReference type="EMBL" id="VTER01000006">
    <property type="protein sequence ID" value="TYS47981.1"/>
    <property type="molecule type" value="Genomic_DNA"/>
</dbReference>
<dbReference type="Gene3D" id="1.20.140.10">
    <property type="entry name" value="Butyryl-CoA Dehydrogenase, subunit A, domain 3"/>
    <property type="match status" value="1"/>
</dbReference>
<protein>
    <submittedName>
        <fullName evidence="10">Acyl-CoA dehydrogenase</fullName>
    </submittedName>
</protein>
<accession>A0A5D4RCB9</accession>
<dbReference type="PROSITE" id="PS00073">
    <property type="entry name" value="ACYL_COA_DH_2"/>
    <property type="match status" value="1"/>
</dbReference>
<dbReference type="Pfam" id="PF02770">
    <property type="entry name" value="Acyl-CoA_dh_M"/>
    <property type="match status" value="1"/>
</dbReference>
<evidence type="ECO:0000313" key="10">
    <source>
        <dbReference type="EMBL" id="TYS47981.1"/>
    </source>
</evidence>
<keyword evidence="4 6" id="KW-0274">FAD</keyword>